<feature type="compositionally biased region" description="Basic and acidic residues" evidence="4">
    <location>
        <begin position="406"/>
        <end position="454"/>
    </location>
</feature>
<feature type="region of interest" description="Disordered" evidence="4">
    <location>
        <begin position="352"/>
        <end position="693"/>
    </location>
</feature>
<dbReference type="GO" id="GO:0000978">
    <property type="term" value="F:RNA polymerase II cis-regulatory region sequence-specific DNA binding"/>
    <property type="evidence" value="ECO:0007669"/>
    <property type="project" value="TreeGrafter"/>
</dbReference>
<feature type="region of interest" description="Disordered" evidence="4">
    <location>
        <begin position="33"/>
        <end position="107"/>
    </location>
</feature>
<comment type="similarity">
    <text evidence="1">Belongs to the LRRFIP family.</text>
</comment>
<evidence type="ECO:0000313" key="5">
    <source>
        <dbReference type="EMBL" id="KAG9473404.1"/>
    </source>
</evidence>
<dbReference type="PANTHER" id="PTHR19212">
    <property type="entry name" value="LEUCINE RICH REPEAT IN FLII INTERACTING PROTEIN"/>
    <property type="match status" value="1"/>
</dbReference>
<evidence type="ECO:0000256" key="3">
    <source>
        <dbReference type="SAM" id="Coils"/>
    </source>
</evidence>
<feature type="compositionally biased region" description="Polar residues" evidence="4">
    <location>
        <begin position="591"/>
        <end position="604"/>
    </location>
</feature>
<organism evidence="5 6">
    <name type="scientific">Eleutherodactylus coqui</name>
    <name type="common">Puerto Rican coqui</name>
    <dbReference type="NCBI Taxonomy" id="57060"/>
    <lineage>
        <taxon>Eukaryota</taxon>
        <taxon>Metazoa</taxon>
        <taxon>Chordata</taxon>
        <taxon>Craniata</taxon>
        <taxon>Vertebrata</taxon>
        <taxon>Euteleostomi</taxon>
        <taxon>Amphibia</taxon>
        <taxon>Batrachia</taxon>
        <taxon>Anura</taxon>
        <taxon>Neobatrachia</taxon>
        <taxon>Hyloidea</taxon>
        <taxon>Eleutherodactylidae</taxon>
        <taxon>Eleutherodactylinae</taxon>
        <taxon>Eleutherodactylus</taxon>
        <taxon>Eleutherodactylus</taxon>
    </lineage>
</organism>
<feature type="compositionally biased region" description="Basic and acidic residues" evidence="4">
    <location>
        <begin position="263"/>
        <end position="284"/>
    </location>
</feature>
<evidence type="ECO:0000256" key="4">
    <source>
        <dbReference type="SAM" id="MobiDB-lite"/>
    </source>
</evidence>
<dbReference type="Pfam" id="PF09738">
    <property type="entry name" value="LRRFIP"/>
    <property type="match status" value="1"/>
</dbReference>
<reference evidence="5" key="1">
    <citation type="thesis" date="2020" institute="ProQuest LLC" country="789 East Eisenhower Parkway, Ann Arbor, MI, USA">
        <title>Comparative Genomics and Chromosome Evolution.</title>
        <authorList>
            <person name="Mudd A.B."/>
        </authorList>
    </citation>
    <scope>NUCLEOTIDE SEQUENCE</scope>
    <source>
        <strain evidence="5">HN-11 Male</strain>
        <tissue evidence="5">Kidney and liver</tissue>
    </source>
</reference>
<accession>A0A8J6K2Z5</accession>
<dbReference type="EMBL" id="WNTK01000015">
    <property type="protein sequence ID" value="KAG9473404.1"/>
    <property type="molecule type" value="Genomic_DNA"/>
</dbReference>
<feature type="coiled-coil region" evidence="3">
    <location>
        <begin position="117"/>
        <end position="203"/>
    </location>
</feature>
<proteinExistence type="inferred from homology"/>
<dbReference type="GO" id="GO:0000981">
    <property type="term" value="F:DNA-binding transcription factor activity, RNA polymerase II-specific"/>
    <property type="evidence" value="ECO:0007669"/>
    <property type="project" value="TreeGrafter"/>
</dbReference>
<feature type="compositionally biased region" description="Basic and acidic residues" evidence="4">
    <location>
        <begin position="571"/>
        <end position="583"/>
    </location>
</feature>
<dbReference type="PANTHER" id="PTHR19212:SF5">
    <property type="entry name" value="LEUCINE-RICH REPEAT FLIGHTLESS-INTERACTING PROTEIN 1"/>
    <property type="match status" value="1"/>
</dbReference>
<feature type="compositionally biased region" description="Polar residues" evidence="4">
    <location>
        <begin position="455"/>
        <end position="469"/>
    </location>
</feature>
<dbReference type="Gene3D" id="1.20.5.4090">
    <property type="match status" value="1"/>
</dbReference>
<dbReference type="OrthoDB" id="10028421at2759"/>
<dbReference type="InterPro" id="IPR019139">
    <property type="entry name" value="LRRFIP1/2"/>
</dbReference>
<feature type="compositionally biased region" description="Basic and acidic residues" evidence="4">
    <location>
        <begin position="638"/>
        <end position="652"/>
    </location>
</feature>
<protein>
    <recommendedName>
        <fullName evidence="7">Leucine-rich repeat flightless-interacting protein 1</fullName>
    </recommendedName>
</protein>
<gene>
    <name evidence="5" type="ORF">GDO78_016527</name>
</gene>
<feature type="compositionally biased region" description="Basic and acidic residues" evidence="4">
    <location>
        <begin position="362"/>
        <end position="375"/>
    </location>
</feature>
<feature type="compositionally biased region" description="Low complexity" evidence="4">
    <location>
        <begin position="78"/>
        <end position="104"/>
    </location>
</feature>
<name>A0A8J6K2Z5_ELECQ</name>
<feature type="compositionally biased region" description="Basic and acidic residues" evidence="4">
    <location>
        <begin position="664"/>
        <end position="693"/>
    </location>
</feature>
<feature type="compositionally biased region" description="Basic and acidic residues" evidence="4">
    <location>
        <begin position="59"/>
        <end position="74"/>
    </location>
</feature>
<feature type="compositionally biased region" description="Basic and acidic residues" evidence="4">
    <location>
        <begin position="33"/>
        <end position="45"/>
    </location>
</feature>
<sequence>MQGISDCLSPEAQNVAEARLAAKRAARAEAREIRMKELERQQKEASDEDDMSVTSRSSLRVEERPDKDFAEKSGRPVSSLSAATLASLGGTSSRRGSGDTSISIDTEASMREIKDSLAEVEEKYKRSMVTNAQLDNEKTSLQYQVDTVREILLELEEELAESRRQYEDKQKECERQKHEQGVLRFQLAEMKEALEQREALMTKHGIVLDSNGTMNGDASVEHHVNSDGPPDPPVRAVSMGKTEGTVEEKETMSGVGQCPSPKTEQDRQETAHDDRKEIPLHAEGGDETSEPNEKENSNTIVEMGDVREDKQEMSQNEVLENVSEVDGETTFNQNDVSPSGSEIFQDAIDFTDESPSAGSLSDCEKEEPKSCRDEILTTADDTCNMGGFPKEGPETPSDHPLAICSNDDKVLEGEQERDKASSSHEDIGTELPEKPTSDKNVDLEHEVPVEEEIKPQQSQLEESGSQAIESQDKNDGILSTAGDNDQSKIVSAPEQSSHDTVLTSNELVAQVEGDGDKISDVSESSIAPKRSSITKDEPIKECRIPEEVSSQNEHKPVPEEEGPGAISLESEDLKAADQREGDLLSHVTVCESVQNADDTMTNEVESPKEIAAPDVFSSEGESTQEGEETDDDDDDDDHGTMRSEKYTGESEMPHAPLGSSVDRQSLEDIRMEESGDKSPKKGKGKNKEDCVAS</sequence>
<feature type="compositionally biased region" description="Acidic residues" evidence="4">
    <location>
        <begin position="622"/>
        <end position="637"/>
    </location>
</feature>
<evidence type="ECO:0000256" key="2">
    <source>
        <dbReference type="ARBA" id="ARBA00023054"/>
    </source>
</evidence>
<dbReference type="Proteomes" id="UP000770717">
    <property type="component" value="Unassembled WGS sequence"/>
</dbReference>
<evidence type="ECO:0000313" key="6">
    <source>
        <dbReference type="Proteomes" id="UP000770717"/>
    </source>
</evidence>
<evidence type="ECO:0000256" key="1">
    <source>
        <dbReference type="ARBA" id="ARBA00008275"/>
    </source>
</evidence>
<feature type="compositionally biased region" description="Basic and acidic residues" evidence="4">
    <location>
        <begin position="533"/>
        <end position="558"/>
    </location>
</feature>
<keyword evidence="6" id="KW-1185">Reference proteome</keyword>
<evidence type="ECO:0008006" key="7">
    <source>
        <dbReference type="Google" id="ProtNLM"/>
    </source>
</evidence>
<feature type="compositionally biased region" description="Polar residues" evidence="4">
    <location>
        <begin position="481"/>
        <end position="507"/>
    </location>
</feature>
<dbReference type="AlphaFoldDB" id="A0A8J6K2Z5"/>
<comment type="caution">
    <text evidence="5">The sequence shown here is derived from an EMBL/GenBank/DDBJ whole genome shotgun (WGS) entry which is preliminary data.</text>
</comment>
<feature type="region of interest" description="Disordered" evidence="4">
    <location>
        <begin position="211"/>
        <end position="299"/>
    </location>
</feature>
<keyword evidence="2 3" id="KW-0175">Coiled coil</keyword>